<dbReference type="EMBL" id="AB812028">
    <property type="protein sequence ID" value="BAQ01172.1"/>
    <property type="molecule type" value="Genomic_DNA"/>
</dbReference>
<feature type="transmembrane region" description="Helical" evidence="7">
    <location>
        <begin position="109"/>
        <end position="133"/>
    </location>
</feature>
<dbReference type="GO" id="GO:0016413">
    <property type="term" value="F:O-acetyltransferase activity"/>
    <property type="evidence" value="ECO:0007669"/>
    <property type="project" value="TreeGrafter"/>
</dbReference>
<reference evidence="9" key="1">
    <citation type="journal article" date="2014" name="DNA Res.">
        <title>A complete view of the genetic diversity of the Escherichia coli O-antigen biosynthesis gene cluster.</title>
        <authorList>
            <person name="Iguchi A."/>
            <person name="Iyoda S."/>
            <person name="Kikuchi T."/>
            <person name="Ogura Y."/>
            <person name="Katsura K."/>
            <person name="Ohnishi M."/>
            <person name="Hayashi T."/>
            <person name="Thomson N.R."/>
        </authorList>
    </citation>
    <scope>NUCLEOTIDE SEQUENCE</scope>
    <source>
        <strain evidence="9">P9b</strain>
    </source>
</reference>
<evidence type="ECO:0000256" key="6">
    <source>
        <dbReference type="ARBA" id="ARBA00023136"/>
    </source>
</evidence>
<dbReference type="PANTHER" id="PTHR40074:SF2">
    <property type="entry name" value="O-ACETYLTRANSFERASE WECH"/>
    <property type="match status" value="1"/>
</dbReference>
<dbReference type="Pfam" id="PF01757">
    <property type="entry name" value="Acyl_transf_3"/>
    <property type="match status" value="1"/>
</dbReference>
<evidence type="ECO:0000256" key="2">
    <source>
        <dbReference type="ARBA" id="ARBA00007400"/>
    </source>
</evidence>
<feature type="transmembrane region" description="Helical" evidence="7">
    <location>
        <begin position="77"/>
        <end position="97"/>
    </location>
</feature>
<keyword evidence="4 7" id="KW-0812">Transmembrane</keyword>
<dbReference type="PANTHER" id="PTHR40074">
    <property type="entry name" value="O-ACETYLTRANSFERASE WECH"/>
    <property type="match status" value="1"/>
</dbReference>
<evidence type="ECO:0000256" key="3">
    <source>
        <dbReference type="ARBA" id="ARBA00022475"/>
    </source>
</evidence>
<dbReference type="GO" id="GO:0005886">
    <property type="term" value="C:plasma membrane"/>
    <property type="evidence" value="ECO:0007669"/>
    <property type="project" value="UniProtKB-SubCell"/>
</dbReference>
<feature type="transmembrane region" description="Helical" evidence="7">
    <location>
        <begin position="274"/>
        <end position="296"/>
    </location>
</feature>
<evidence type="ECO:0000313" key="9">
    <source>
        <dbReference type="EMBL" id="BAQ01172.1"/>
    </source>
</evidence>
<feature type="transmembrane region" description="Helical" evidence="7">
    <location>
        <begin position="145"/>
        <end position="164"/>
    </location>
</feature>
<feature type="transmembrane region" description="Helical" evidence="7">
    <location>
        <begin position="176"/>
        <end position="199"/>
    </location>
</feature>
<evidence type="ECO:0000256" key="5">
    <source>
        <dbReference type="ARBA" id="ARBA00022989"/>
    </source>
</evidence>
<evidence type="ECO:0000259" key="8">
    <source>
        <dbReference type="Pfam" id="PF01757"/>
    </source>
</evidence>
<dbReference type="InterPro" id="IPR002656">
    <property type="entry name" value="Acyl_transf_3_dom"/>
</dbReference>
<keyword evidence="3" id="KW-1003">Cell membrane</keyword>
<accession>A0A0A8J566</accession>
<feature type="transmembrane region" description="Helical" evidence="7">
    <location>
        <begin position="211"/>
        <end position="233"/>
    </location>
</feature>
<organism evidence="9">
    <name type="scientific">Escherichia coli</name>
    <dbReference type="NCBI Taxonomy" id="562"/>
    <lineage>
        <taxon>Bacteria</taxon>
        <taxon>Pseudomonadati</taxon>
        <taxon>Pseudomonadota</taxon>
        <taxon>Gammaproteobacteria</taxon>
        <taxon>Enterobacterales</taxon>
        <taxon>Enterobacteriaceae</taxon>
        <taxon>Escherichia</taxon>
    </lineage>
</organism>
<feature type="transmembrane region" description="Helical" evidence="7">
    <location>
        <begin position="34"/>
        <end position="56"/>
    </location>
</feature>
<dbReference type="GO" id="GO:0009246">
    <property type="term" value="P:enterobacterial common antigen biosynthetic process"/>
    <property type="evidence" value="ECO:0007669"/>
    <property type="project" value="TreeGrafter"/>
</dbReference>
<comment type="subcellular location">
    <subcellularLocation>
        <location evidence="1">Cell membrane</location>
        <topology evidence="1">Multi-pass membrane protein</topology>
    </subcellularLocation>
</comment>
<keyword evidence="9" id="KW-0808">Transferase</keyword>
<feature type="transmembrane region" description="Helical" evidence="7">
    <location>
        <begin position="245"/>
        <end position="262"/>
    </location>
</feature>
<evidence type="ECO:0000256" key="1">
    <source>
        <dbReference type="ARBA" id="ARBA00004651"/>
    </source>
</evidence>
<name>A0A0A8J566_ECOLX</name>
<evidence type="ECO:0000256" key="7">
    <source>
        <dbReference type="SAM" id="Phobius"/>
    </source>
</evidence>
<sequence length="341" mass="39372">MRIKILDHMKGAAILAVVFIHSSGYLAVSNIGTFEWYIGIISRQFVNFAVPIFLFISGFLSFSRDIHDTPYYLKKKLLRIIIPYLSWSCFYFFLLFIFNNQSFAVKNIIAQLILGTGIGVGYFVIVLVQFIMLTPLINAITSIKIHIMIICGFTIIGVGINYMSVKIDCLKLFSQFPYSAIPFFVWYPFYHLGFVFNKYNISCSKWSNSSILFWILSFSLTLAISEGIFWGYTGNYSFAVSQLKLSSLVLSLCVCMVVYFYLNHDINYKYLSQLGTMSYGIYLTHMLFVWFYHYLFSYTSVFIRHLVISCGFIFILSTISSVTLVFFIRKILGRYSVYIVG</sequence>
<feature type="domain" description="Acyltransferase 3" evidence="8">
    <location>
        <begin position="5"/>
        <end position="319"/>
    </location>
</feature>
<feature type="transmembrane region" description="Helical" evidence="7">
    <location>
        <begin position="12"/>
        <end position="28"/>
    </location>
</feature>
<keyword evidence="5 7" id="KW-1133">Transmembrane helix</keyword>
<comment type="similarity">
    <text evidence="2">Belongs to the acyltransferase 3 family.</text>
</comment>
<proteinExistence type="inferred from homology"/>
<keyword evidence="6 7" id="KW-0472">Membrane</keyword>
<feature type="transmembrane region" description="Helical" evidence="7">
    <location>
        <begin position="302"/>
        <end position="328"/>
    </location>
</feature>
<dbReference type="RefSeq" id="WP_072004591.1">
    <property type="nucleotide sequence ID" value="NZ_JBHZND010000021.1"/>
</dbReference>
<protein>
    <submittedName>
        <fullName evidence="9">Putative acetyltransferase</fullName>
    </submittedName>
</protein>
<dbReference type="AlphaFoldDB" id="A0A0A8J566"/>
<evidence type="ECO:0000256" key="4">
    <source>
        <dbReference type="ARBA" id="ARBA00022692"/>
    </source>
</evidence>